<dbReference type="CDD" id="cd12870">
    <property type="entry name" value="MqsA"/>
    <property type="match status" value="1"/>
</dbReference>
<keyword evidence="2" id="KW-1185">Reference proteome</keyword>
<evidence type="ECO:0000313" key="1">
    <source>
        <dbReference type="EMBL" id="MBC3805281.1"/>
    </source>
</evidence>
<protein>
    <submittedName>
        <fullName evidence="1">YgiT-type zinc finger protein</fullName>
    </submittedName>
</protein>
<sequence length="76" mass="8363">MKCLSCKNGDMEASVTTYFADLKSCIIIIKNVPCYKCEQCGEVLYAASVAEKLDALMDKAEALASELIIMEYDKIA</sequence>
<dbReference type="Proteomes" id="UP000603234">
    <property type="component" value="Unassembled WGS sequence"/>
</dbReference>
<dbReference type="RefSeq" id="WP_186843166.1">
    <property type="nucleotide sequence ID" value="NZ_WJBC01000023.1"/>
</dbReference>
<dbReference type="Gene3D" id="3.10.20.860">
    <property type="match status" value="1"/>
</dbReference>
<organism evidence="1 2">
    <name type="scientific">Acetobacterium fimetarium</name>
    <dbReference type="NCBI Taxonomy" id="52691"/>
    <lineage>
        <taxon>Bacteria</taxon>
        <taxon>Bacillati</taxon>
        <taxon>Bacillota</taxon>
        <taxon>Clostridia</taxon>
        <taxon>Eubacteriales</taxon>
        <taxon>Eubacteriaceae</taxon>
        <taxon>Acetobacterium</taxon>
    </lineage>
</organism>
<accession>A0ABR6WXH4</accession>
<evidence type="ECO:0000313" key="2">
    <source>
        <dbReference type="Proteomes" id="UP000603234"/>
    </source>
</evidence>
<gene>
    <name evidence="1" type="ORF">GH808_12725</name>
</gene>
<name>A0ABR6WXH4_9FIRM</name>
<proteinExistence type="predicted"/>
<comment type="caution">
    <text evidence="1">The sequence shown here is derived from an EMBL/GenBank/DDBJ whole genome shotgun (WGS) entry which is preliminary data.</text>
</comment>
<dbReference type="NCBIfam" id="TIGR03831">
    <property type="entry name" value="YgiT_finger"/>
    <property type="match status" value="1"/>
</dbReference>
<reference evidence="1 2" key="1">
    <citation type="journal article" date="2020" name="mSystems">
        <title>Defining Genomic and Predicted Metabolic Features of the Acetobacterium Genus.</title>
        <authorList>
            <person name="Ross D.E."/>
            <person name="Marshall C.W."/>
            <person name="Gulliver D."/>
            <person name="May H.D."/>
            <person name="Norman R.S."/>
        </authorList>
    </citation>
    <scope>NUCLEOTIDE SEQUENCE [LARGE SCALE GENOMIC DNA]</scope>
    <source>
        <strain evidence="1 2">DSM 8238</strain>
    </source>
</reference>
<dbReference type="InterPro" id="IPR022453">
    <property type="entry name" value="Znf_MqsA-type"/>
</dbReference>
<dbReference type="EMBL" id="WJBC01000023">
    <property type="protein sequence ID" value="MBC3805281.1"/>
    <property type="molecule type" value="Genomic_DNA"/>
</dbReference>